<dbReference type="InterPro" id="IPR036736">
    <property type="entry name" value="ACP-like_sf"/>
</dbReference>
<dbReference type="PANTHER" id="PTHR45527:SF1">
    <property type="entry name" value="FATTY ACID SYNTHASE"/>
    <property type="match status" value="1"/>
</dbReference>
<keyword evidence="2" id="KW-0597">Phosphoprotein</keyword>
<organism evidence="6 9">
    <name type="scientific">Adineta ricciae</name>
    <name type="common">Rotifer</name>
    <dbReference type="NCBI Taxonomy" id="249248"/>
    <lineage>
        <taxon>Eukaryota</taxon>
        <taxon>Metazoa</taxon>
        <taxon>Spiralia</taxon>
        <taxon>Gnathifera</taxon>
        <taxon>Rotifera</taxon>
        <taxon>Eurotatoria</taxon>
        <taxon>Bdelloidea</taxon>
        <taxon>Adinetida</taxon>
        <taxon>Adinetidae</taxon>
        <taxon>Adineta</taxon>
    </lineage>
</organism>
<evidence type="ECO:0000313" key="9">
    <source>
        <dbReference type="Proteomes" id="UP000663852"/>
    </source>
</evidence>
<dbReference type="PROSITE" id="PS50075">
    <property type="entry name" value="CARRIER"/>
    <property type="match status" value="1"/>
</dbReference>
<feature type="transmembrane region" description="Helical" evidence="4">
    <location>
        <begin position="885"/>
        <end position="911"/>
    </location>
</feature>
<feature type="transmembrane region" description="Helical" evidence="4">
    <location>
        <begin position="842"/>
        <end position="865"/>
    </location>
</feature>
<dbReference type="NCBIfam" id="TIGR02353">
    <property type="entry name" value="NRPS_term_dom"/>
    <property type="match status" value="1"/>
</dbReference>
<dbReference type="Gene3D" id="3.40.50.12780">
    <property type="entry name" value="N-terminal domain of ligase-like"/>
    <property type="match status" value="1"/>
</dbReference>
<dbReference type="GO" id="GO:0044550">
    <property type="term" value="P:secondary metabolite biosynthetic process"/>
    <property type="evidence" value="ECO:0007669"/>
    <property type="project" value="TreeGrafter"/>
</dbReference>
<evidence type="ECO:0000313" key="8">
    <source>
        <dbReference type="Proteomes" id="UP000663828"/>
    </source>
</evidence>
<evidence type="ECO:0000256" key="1">
    <source>
        <dbReference type="ARBA" id="ARBA00022450"/>
    </source>
</evidence>
<dbReference type="Gene3D" id="1.10.1200.10">
    <property type="entry name" value="ACP-like"/>
    <property type="match status" value="1"/>
</dbReference>
<dbReference type="SUPFAM" id="SSF47336">
    <property type="entry name" value="ACP-like"/>
    <property type="match status" value="1"/>
</dbReference>
<feature type="transmembrane region" description="Helical" evidence="4">
    <location>
        <begin position="1121"/>
        <end position="1151"/>
    </location>
</feature>
<dbReference type="Proteomes" id="UP000663828">
    <property type="component" value="Unassembled WGS sequence"/>
</dbReference>
<feature type="coiled-coil region" evidence="3">
    <location>
        <begin position="398"/>
        <end position="425"/>
    </location>
</feature>
<dbReference type="InterPro" id="IPR000873">
    <property type="entry name" value="AMP-dep_synth/lig_dom"/>
</dbReference>
<dbReference type="EMBL" id="CAJNOR010003967">
    <property type="protein sequence ID" value="CAF1463977.1"/>
    <property type="molecule type" value="Genomic_DNA"/>
</dbReference>
<dbReference type="Gene3D" id="2.160.10.10">
    <property type="entry name" value="Hexapeptide repeat proteins"/>
    <property type="match status" value="3"/>
</dbReference>
<dbReference type="GO" id="GO:0031177">
    <property type="term" value="F:phosphopantetheine binding"/>
    <property type="evidence" value="ECO:0007669"/>
    <property type="project" value="TreeGrafter"/>
</dbReference>
<dbReference type="EMBL" id="CAJNOJ010000383">
    <property type="protein sequence ID" value="CAF1426444.1"/>
    <property type="molecule type" value="Genomic_DNA"/>
</dbReference>
<dbReference type="SUPFAM" id="SSF51161">
    <property type="entry name" value="Trimeric LpxA-like enzymes"/>
    <property type="match status" value="3"/>
</dbReference>
<evidence type="ECO:0000256" key="3">
    <source>
        <dbReference type="SAM" id="Coils"/>
    </source>
</evidence>
<dbReference type="InterPro" id="IPR042099">
    <property type="entry name" value="ANL_N_sf"/>
</dbReference>
<name>A0A815MR50_ADIRI</name>
<dbReference type="InterPro" id="IPR006162">
    <property type="entry name" value="Ppantetheine_attach_site"/>
</dbReference>
<feature type="transmembrane region" description="Helical" evidence="4">
    <location>
        <begin position="1095"/>
        <end position="1115"/>
    </location>
</feature>
<feature type="domain" description="Carrier" evidence="5">
    <location>
        <begin position="504"/>
        <end position="583"/>
    </location>
</feature>
<evidence type="ECO:0000313" key="7">
    <source>
        <dbReference type="EMBL" id="CAF1463977.1"/>
    </source>
</evidence>
<keyword evidence="4" id="KW-0472">Membrane</keyword>
<keyword evidence="4" id="KW-1133">Transmembrane helix</keyword>
<keyword evidence="8" id="KW-1185">Reference proteome</keyword>
<dbReference type="Proteomes" id="UP000663852">
    <property type="component" value="Unassembled WGS sequence"/>
</dbReference>
<dbReference type="InterPro" id="IPR009081">
    <property type="entry name" value="PP-bd_ACP"/>
</dbReference>
<dbReference type="CDD" id="cd05930">
    <property type="entry name" value="A_NRPS"/>
    <property type="match status" value="1"/>
</dbReference>
<dbReference type="GO" id="GO:0043041">
    <property type="term" value="P:amino acid activation for nonribosomal peptide biosynthetic process"/>
    <property type="evidence" value="ECO:0007669"/>
    <property type="project" value="TreeGrafter"/>
</dbReference>
<evidence type="ECO:0000259" key="5">
    <source>
        <dbReference type="PROSITE" id="PS50075"/>
    </source>
</evidence>
<dbReference type="Pfam" id="PF00550">
    <property type="entry name" value="PP-binding"/>
    <property type="match status" value="1"/>
</dbReference>
<dbReference type="PROSITE" id="PS00455">
    <property type="entry name" value="AMP_BINDING"/>
    <property type="match status" value="1"/>
</dbReference>
<comment type="caution">
    <text evidence="6">The sequence shown here is derived from an EMBL/GenBank/DDBJ whole genome shotgun (WGS) entry which is preliminary data.</text>
</comment>
<dbReference type="PANTHER" id="PTHR45527">
    <property type="entry name" value="NONRIBOSOMAL PEPTIDE SYNTHETASE"/>
    <property type="match status" value="1"/>
</dbReference>
<proteinExistence type="predicted"/>
<feature type="transmembrane region" description="Helical" evidence="4">
    <location>
        <begin position="645"/>
        <end position="669"/>
    </location>
</feature>
<dbReference type="Pfam" id="PF00501">
    <property type="entry name" value="AMP-binding"/>
    <property type="match status" value="1"/>
</dbReference>
<keyword evidence="4" id="KW-0812">Transmembrane</keyword>
<feature type="transmembrane region" description="Helical" evidence="4">
    <location>
        <begin position="238"/>
        <end position="260"/>
    </location>
</feature>
<evidence type="ECO:0000313" key="6">
    <source>
        <dbReference type="EMBL" id="CAF1426444.1"/>
    </source>
</evidence>
<keyword evidence="3" id="KW-0175">Coiled coil</keyword>
<keyword evidence="1" id="KW-0596">Phosphopantetheine</keyword>
<evidence type="ECO:0000256" key="2">
    <source>
        <dbReference type="ARBA" id="ARBA00022553"/>
    </source>
</evidence>
<dbReference type="InterPro" id="IPR045851">
    <property type="entry name" value="AMP-bd_C_sf"/>
</dbReference>
<gene>
    <name evidence="6" type="ORF">EDS130_LOCUS37895</name>
    <name evidence="7" type="ORF">XAT740_LOCUS37595</name>
</gene>
<feature type="transmembrane region" description="Helical" evidence="4">
    <location>
        <begin position="606"/>
        <end position="633"/>
    </location>
</feature>
<dbReference type="InterPro" id="IPR011004">
    <property type="entry name" value="Trimer_LpxA-like_sf"/>
</dbReference>
<evidence type="ECO:0000256" key="4">
    <source>
        <dbReference type="SAM" id="Phobius"/>
    </source>
</evidence>
<protein>
    <recommendedName>
        <fullName evidence="5">Carrier domain-containing protein</fullName>
    </recommendedName>
</protein>
<sequence>MTIISGPECPSLLQDEYLHDIFLVSARHYPNKVALRWLNEEITYDQLRIHALNIAHTLRNMRQIGPGSIVGICLSRSALLHATILGVLMTGATYVPFDADIPEERVNEVLSDLKANLLLIDSRAHFSHPLSFNVQSIAQNQSMIDINLKDQIDNQSIAYIICTSGSTGKPKAIAITHQSICHFVRADNEVLSIKHDDIIYQGSSAAFDLFLEETFLTYLAGATMVIAAKSDVLNTDCLHLFLIRHSVTALFSVPTLLLLLNNDPALKLRLINVGGEAFPKTLVDRWWREDRLIYNSYGPTETTVAATLSLVHPNKPISIGRPLPNYVCCLLDEVTGQPTSASTGELCIRGPGIARGYVGLSELTKEKFTEYGYRTGDQVTFENDQIFFHQRIDTQVKLRGFRIELDEIEQELLNLKDNVKSAAVTVQNEQIIAYVVGELSEAKMRERLTKRIPRYMIPDRLITIDEKMPLLSSGKIDRKALHSLSLRNSPNKNEITKSPKQQPVSNKTINRNIADIILYAFRSTFPHNEITKDDDFFFDLGGHSLTAAQTVSKLRESFPNVSIQDLYECKTAKALAERLSVTSSNSNAEKIFISDMTIDKPAISRLALCALIQAIVLLIVFGLTAVEILLPFIMFDIALENYGLIYGFLGAYLTYVIVPVLLSFLAILVKWVVIGRFREGDFPLWSLMYVRWWTVKQFLGLSSLDSFSDTPWMPIFYRLLGAKIGHNVHIGDMDCSVVDLLSVGDGSTISSDVAIRTAFVDNYTLKFRRVSIGCDVHVGVRSVLNGECIMSDHSELCSMSFLPSGVCIPAHEAWQGSPAQYCHRTIPLETVTESNSEKWKSVLVSSIFLLLILFFLPLMNFIPMFPGLILFDYIRWTALSPWLQVIYFSPVVGILYTSLIILEIVIVRFFFIGSIKEGVYSTKSWTFMRKWIFDQLFDVALENIYALFATVYARPLLQAFGMKVGQRCEVSTASGMVHSLVEIGDESFVADTVTLANPYISRGYIHLRKTIVGQRAFIGNAACINSGIQIPDGCLIGCMSTVADGLKEGESCVGSPPIVLSKRQQVASDISDEMTFRPSAYLILGRSIIDILRVIVPRVLIVLEIGIAFEIFVWSQTHNHIYLFFLLIPIVYIMVFAVPSLLFCLILKWLLIGKYRARQDPLWSPFVWISELITVIYEDTAGSILLGFLEGTLFLAPMLRCFGVHIGRGCYLDTTDVTEFDLVHIGDYVTIDADVGIQTHLFEDRVMKLGEVHIESEATIGGESIILLDTRIGHGANIGPFSLIMRGEIVPAGTNWQGIPIKGRTTSY</sequence>
<dbReference type="GO" id="GO:0005737">
    <property type="term" value="C:cytoplasm"/>
    <property type="evidence" value="ECO:0007669"/>
    <property type="project" value="TreeGrafter"/>
</dbReference>
<dbReference type="NCBIfam" id="TIGR01733">
    <property type="entry name" value="AA-adenyl-dom"/>
    <property type="match status" value="1"/>
</dbReference>
<reference evidence="6" key="1">
    <citation type="submission" date="2021-02" db="EMBL/GenBank/DDBJ databases">
        <authorList>
            <person name="Nowell W R."/>
        </authorList>
    </citation>
    <scope>NUCLEOTIDE SEQUENCE</scope>
</reference>
<dbReference type="Gene3D" id="3.30.300.30">
    <property type="match status" value="1"/>
</dbReference>
<dbReference type="InterPro" id="IPR010071">
    <property type="entry name" value="AA_adenyl_dom"/>
</dbReference>
<dbReference type="InterPro" id="IPR020845">
    <property type="entry name" value="AMP-binding_CS"/>
</dbReference>
<accession>A0A815MR50</accession>
<dbReference type="SUPFAM" id="SSF56801">
    <property type="entry name" value="Acetyl-CoA synthetase-like"/>
    <property type="match status" value="1"/>
</dbReference>
<dbReference type="PROSITE" id="PS00012">
    <property type="entry name" value="PHOSPHOPANTETHEINE"/>
    <property type="match status" value="1"/>
</dbReference>
<dbReference type="InterPro" id="IPR012728">
    <property type="entry name" value="Pls/PosA_C"/>
</dbReference>
<dbReference type="OrthoDB" id="416786at2759"/>